<evidence type="ECO:0000256" key="2">
    <source>
        <dbReference type="PIRSR" id="PIRSR630564-1"/>
    </source>
</evidence>
<dbReference type="FunCoup" id="I2H614">
    <property type="interactions" value="419"/>
</dbReference>
<dbReference type="GO" id="GO:0005737">
    <property type="term" value="C:cytoplasm"/>
    <property type="evidence" value="ECO:0007669"/>
    <property type="project" value="TreeGrafter"/>
</dbReference>
<dbReference type="eggNOG" id="KOG1089">
    <property type="taxonomic scope" value="Eukaryota"/>
</dbReference>
<dbReference type="GeneID" id="14496925"/>
<dbReference type="Gene3D" id="2.30.29.30">
    <property type="entry name" value="Pleckstrin-homology domain (PH domain)/Phosphotyrosine-binding domain (PTB)"/>
    <property type="match status" value="1"/>
</dbReference>
<evidence type="ECO:0000313" key="7">
    <source>
        <dbReference type="Proteomes" id="UP000002866"/>
    </source>
</evidence>
<dbReference type="InterPro" id="IPR011993">
    <property type="entry name" value="PH-like_dom_sf"/>
</dbReference>
<accession>I2H614</accession>
<feature type="binding site" evidence="3">
    <location>
        <begin position="415"/>
        <end position="421"/>
    </location>
    <ligand>
        <name>substrate</name>
    </ligand>
</feature>
<dbReference type="PANTHER" id="PTHR10807">
    <property type="entry name" value="MYOTUBULARIN-RELATED"/>
    <property type="match status" value="1"/>
</dbReference>
<evidence type="ECO:0000259" key="5">
    <source>
        <dbReference type="PROSITE" id="PS51339"/>
    </source>
</evidence>
<dbReference type="STRING" id="1071380.I2H614"/>
<dbReference type="PROSITE" id="PS00383">
    <property type="entry name" value="TYR_PHOSPHATASE_1"/>
    <property type="match status" value="1"/>
</dbReference>
<dbReference type="GO" id="GO:0046856">
    <property type="term" value="P:phosphatidylinositol dephosphorylation"/>
    <property type="evidence" value="ECO:0007669"/>
    <property type="project" value="EnsemblFungi"/>
</dbReference>
<feature type="compositionally biased region" description="Low complexity" evidence="4">
    <location>
        <begin position="89"/>
        <end position="107"/>
    </location>
</feature>
<dbReference type="Pfam" id="PF06602">
    <property type="entry name" value="Myotub-related"/>
    <property type="match status" value="1"/>
</dbReference>
<feature type="region of interest" description="Disordered" evidence="4">
    <location>
        <begin position="659"/>
        <end position="710"/>
    </location>
</feature>
<dbReference type="PANTHER" id="PTHR10807:SF128">
    <property type="entry name" value="PHOSPHATIDYLINOSITOL-3,5-BISPHOSPHATE 3-PHOSPHATASE"/>
    <property type="match status" value="1"/>
</dbReference>
<dbReference type="KEGG" id="tbl:TBLA_0F02770"/>
<dbReference type="GO" id="GO:0016020">
    <property type="term" value="C:membrane"/>
    <property type="evidence" value="ECO:0007669"/>
    <property type="project" value="TreeGrafter"/>
</dbReference>
<feature type="active site" description="Phosphocysteine intermediate" evidence="2">
    <location>
        <position position="415"/>
    </location>
</feature>
<feature type="region of interest" description="Disordered" evidence="4">
    <location>
        <begin position="798"/>
        <end position="834"/>
    </location>
</feature>
<organism evidence="6 7">
    <name type="scientific">Henningerozyma blattae (strain ATCC 34711 / CBS 6284 / DSM 70876 / NBRC 10599 / NRRL Y-10934 / UCD 77-7)</name>
    <name type="common">Yeast</name>
    <name type="synonym">Tetrapisispora blattae</name>
    <dbReference type="NCBI Taxonomy" id="1071380"/>
    <lineage>
        <taxon>Eukaryota</taxon>
        <taxon>Fungi</taxon>
        <taxon>Dikarya</taxon>
        <taxon>Ascomycota</taxon>
        <taxon>Saccharomycotina</taxon>
        <taxon>Saccharomycetes</taxon>
        <taxon>Saccharomycetales</taxon>
        <taxon>Saccharomycetaceae</taxon>
        <taxon>Henningerozyma</taxon>
    </lineage>
</organism>
<reference evidence="6 7" key="1">
    <citation type="journal article" date="2011" name="Proc. Natl. Acad. Sci. U.S.A.">
        <title>Evolutionary erosion of yeast sex chromosomes by mating-type switching accidents.</title>
        <authorList>
            <person name="Gordon J.L."/>
            <person name="Armisen D."/>
            <person name="Proux-Wera E."/>
            <person name="Oheigeartaigh S.S."/>
            <person name="Byrne K.P."/>
            <person name="Wolfe K.H."/>
        </authorList>
    </citation>
    <scope>NUCLEOTIDE SEQUENCE [LARGE SCALE GENOMIC DNA]</scope>
    <source>
        <strain evidence="7">ATCC 34711 / CBS 6284 / DSM 70876 / NBRC 10599 / NRRL Y-10934 / UCD 77-7</strain>
    </source>
</reference>
<dbReference type="GO" id="GO:0004438">
    <property type="term" value="F:phosphatidylinositol-3-phosphate phosphatase activity"/>
    <property type="evidence" value="ECO:0007669"/>
    <property type="project" value="EnsemblFungi"/>
</dbReference>
<dbReference type="HOGENOM" id="CLU_001839_5_1_1"/>
<sequence>MEYIKVTKVDNVLLHRKGCTFEGTLHLTTHHLIFTIQNLKSNTSSNNAKEFWFAYPLIFSVFKNKGSALLTKLNLTKQNNTNIEDSNEITDNYKNNSNNSSKTNNNNSTINSTTHVYSIDLTNADLWSFVNIKIIGKDYTIFSLDFQIPSQANDVFDSLLRLTVLKNTNQLYAFIYNPGKAESKFNSWKIYNVIDEFKRQGLDLISSNCPWRISDINKDFKFCNTYPRELIIPRDVSDTLLSHASKFRSQSRIPVLSYYYKASNCSITRSSQPLTGIIKQRSPQDESLIYNIFNTNKESTQNKNLIVDARPMTNAYAQTALGGGTEFLEYYNFNNSSKRIFLGIDNIHVISDIMNNLIDNFLSDNDLNLPINSLKLNNKYSKSFNWLKLIKTILSSTETLTKSMIFNNSNILVHCSDGWDRTAQISSLIQICLDPFFRTIDGFIILVEKEWISFGHKFQERSNHLSNENIFHDNTVSSFNLKNNSNNISQSSPIINDTDGFSSSSLFGKDANDFTDFDTPPNTTQPSMNMASTNLSSSNDSSNPLNSLLNSNFISNVTNHFNNSTTPSSLLQISKSKQFSSPIFQQFLDCVYQLISQNPNKFQFNERFLRRLIYHLYSCQYGTFLYNNEFERYESHLSDNTRSVWDYFLCRRNEFTNSNYVASPTKTNTPTKQFKTPKNFETPTKANIPEQAKTPTKGDTPVNFNTPTSDDIKEDAQEVKDKLKKFNIVDQDENTNNTTSKADSSAAPVIDSSIDSLDEFSIDQASDIDDVDWILPDINNIKWWWQLYDRKDEEMNSNLNNKNSKSPDSNKTTKKSYIGISKKSNEPTSHEESLSLRLPSFNFFGKS</sequence>
<gene>
    <name evidence="6" type="primary">TBLA0F02770</name>
    <name evidence="6" type="ORF">TBLA_0F02770</name>
</gene>
<evidence type="ECO:0000256" key="4">
    <source>
        <dbReference type="SAM" id="MobiDB-lite"/>
    </source>
</evidence>
<dbReference type="Proteomes" id="UP000002866">
    <property type="component" value="Chromosome 6"/>
</dbReference>
<dbReference type="InParanoid" id="I2H614"/>
<dbReference type="GO" id="GO:0003729">
    <property type="term" value="F:mRNA binding"/>
    <property type="evidence" value="ECO:0007669"/>
    <property type="project" value="EnsemblFungi"/>
</dbReference>
<feature type="domain" description="Myotubularin phosphatase" evidence="5">
    <location>
        <begin position="187"/>
        <end position="788"/>
    </location>
</feature>
<comment type="similarity">
    <text evidence="1">Belongs to the protein-tyrosine phosphatase family. Non-receptor class myotubularin subfamily.</text>
</comment>
<dbReference type="AlphaFoldDB" id="I2H614"/>
<dbReference type="InterPro" id="IPR010569">
    <property type="entry name" value="Myotubularin-like_Pase_dom"/>
</dbReference>
<feature type="compositionally biased region" description="Polar residues" evidence="4">
    <location>
        <begin position="659"/>
        <end position="685"/>
    </location>
</feature>
<feature type="region of interest" description="Disordered" evidence="4">
    <location>
        <begin position="85"/>
        <end position="107"/>
    </location>
</feature>
<dbReference type="InterPro" id="IPR030564">
    <property type="entry name" value="Myotubularin"/>
</dbReference>
<dbReference type="InterPro" id="IPR029021">
    <property type="entry name" value="Prot-tyrosine_phosphatase-like"/>
</dbReference>
<feature type="compositionally biased region" description="Basic and acidic residues" evidence="4">
    <location>
        <begin position="823"/>
        <end position="834"/>
    </location>
</feature>
<dbReference type="PROSITE" id="PS51339">
    <property type="entry name" value="PPASE_MYOTUBULARIN"/>
    <property type="match status" value="1"/>
</dbReference>
<dbReference type="OrthoDB" id="271628at2759"/>
<dbReference type="RefSeq" id="XP_004181335.1">
    <property type="nucleotide sequence ID" value="XM_004181287.1"/>
</dbReference>
<feature type="compositionally biased region" description="Low complexity" evidence="4">
    <location>
        <begin position="798"/>
        <end position="810"/>
    </location>
</feature>
<proteinExistence type="inferred from homology"/>
<evidence type="ECO:0000256" key="3">
    <source>
        <dbReference type="PIRSR" id="PIRSR630564-2"/>
    </source>
</evidence>
<evidence type="ECO:0000313" key="6">
    <source>
        <dbReference type="EMBL" id="CCH61816.1"/>
    </source>
</evidence>
<dbReference type="SMART" id="SM00404">
    <property type="entry name" value="PTPc_motif"/>
    <property type="match status" value="1"/>
</dbReference>
<dbReference type="InterPro" id="IPR003595">
    <property type="entry name" value="Tyr_Pase_cat"/>
</dbReference>
<keyword evidence="7" id="KW-1185">Reference proteome</keyword>
<dbReference type="EMBL" id="HE806321">
    <property type="protein sequence ID" value="CCH61816.1"/>
    <property type="molecule type" value="Genomic_DNA"/>
</dbReference>
<dbReference type="SUPFAM" id="SSF52799">
    <property type="entry name" value="(Phosphotyrosine protein) phosphatases II"/>
    <property type="match status" value="1"/>
</dbReference>
<evidence type="ECO:0000256" key="1">
    <source>
        <dbReference type="ARBA" id="ARBA00007471"/>
    </source>
</evidence>
<dbReference type="InterPro" id="IPR016130">
    <property type="entry name" value="Tyr_Pase_AS"/>
</dbReference>
<feature type="binding site" evidence="3">
    <location>
        <begin position="346"/>
        <end position="347"/>
    </location>
    <ligand>
        <name>substrate</name>
    </ligand>
</feature>
<name>I2H614_HENB6</name>
<protein>
    <recommendedName>
        <fullName evidence="5">Myotubularin phosphatase domain-containing protein</fullName>
    </recommendedName>
</protein>